<evidence type="ECO:0000313" key="2">
    <source>
        <dbReference type="EMBL" id="MDI9242058.1"/>
    </source>
</evidence>
<feature type="compositionally biased region" description="Polar residues" evidence="1">
    <location>
        <begin position="44"/>
        <end position="91"/>
    </location>
</feature>
<accession>A0AAP4BBU7</accession>
<sequence length="173" mass="19381">MSDYYNPYRNPYPGQQPEQPSSQNPDYPQPQNQSWEQKPRHSQESPPNDSQNRSGSQDRTGFQGQATPQNQAGFQGQSSTQNQAGWQNDPTLKNMDLKKLAFLSELASQSGGKSMDTLLPFLISANKNANSMGLQFSDAETDLIVNLLKSRMSPQEQSRIDMLRKMADILGKK</sequence>
<proteinExistence type="predicted"/>
<comment type="caution">
    <text evidence="2">The sequence shown here is derived from an EMBL/GenBank/DDBJ whole genome shotgun (WGS) entry which is preliminary data.</text>
</comment>
<dbReference type="EMBL" id="JASGBQ010000007">
    <property type="protein sequence ID" value="MDI9242058.1"/>
    <property type="molecule type" value="Genomic_DNA"/>
</dbReference>
<dbReference type="Proteomes" id="UP001300383">
    <property type="component" value="Unassembled WGS sequence"/>
</dbReference>
<evidence type="ECO:0000313" key="3">
    <source>
        <dbReference type="Proteomes" id="UP001300383"/>
    </source>
</evidence>
<dbReference type="AlphaFoldDB" id="A0AAP4BBU7"/>
<feature type="region of interest" description="Disordered" evidence="1">
    <location>
        <begin position="1"/>
        <end position="91"/>
    </location>
</feature>
<gene>
    <name evidence="2" type="ORF">QJ036_06135</name>
</gene>
<protein>
    <submittedName>
        <fullName evidence="2">Uncharacterized protein</fullName>
    </submittedName>
</protein>
<feature type="compositionally biased region" description="Polar residues" evidence="1">
    <location>
        <begin position="16"/>
        <end position="36"/>
    </location>
</feature>
<evidence type="ECO:0000256" key="1">
    <source>
        <dbReference type="SAM" id="MobiDB-lite"/>
    </source>
</evidence>
<dbReference type="RefSeq" id="WP_283230562.1">
    <property type="nucleotide sequence ID" value="NZ_JASGBQ010000007.1"/>
</dbReference>
<name>A0AAP4BBU7_9FIRM</name>
<reference evidence="2 3" key="1">
    <citation type="submission" date="2023-05" db="EMBL/GenBank/DDBJ databases">
        <title>[ruminococcus] sp. nov., isolated from a pig farm feces dump.</title>
        <authorList>
            <person name="Chang Y.-H."/>
        </authorList>
    </citation>
    <scope>NUCLEOTIDE SEQUENCE [LARGE SCALE GENOMIC DNA]</scope>
    <source>
        <strain evidence="2 3">YH-rum2234</strain>
    </source>
</reference>
<organism evidence="2 3">
    <name type="scientific">Fusibacillus kribbianus</name>
    <dbReference type="NCBI Taxonomy" id="3044208"/>
    <lineage>
        <taxon>Bacteria</taxon>
        <taxon>Bacillati</taxon>
        <taxon>Bacillota</taxon>
        <taxon>Clostridia</taxon>
        <taxon>Lachnospirales</taxon>
        <taxon>Lachnospiraceae</taxon>
        <taxon>Fusibacillus</taxon>
    </lineage>
</organism>
<keyword evidence="3" id="KW-1185">Reference proteome</keyword>